<dbReference type="EMBL" id="CP139368">
    <property type="protein sequence ID" value="WPR89911.1"/>
    <property type="molecule type" value="Genomic_DNA"/>
</dbReference>
<name>A0ABZ0SRF6_9MICO</name>
<dbReference type="PANTHER" id="PTHR47707:SF1">
    <property type="entry name" value="NUDIX HYDROLASE FAMILY PROTEIN"/>
    <property type="match status" value="1"/>
</dbReference>
<dbReference type="CDD" id="cd03425">
    <property type="entry name" value="NUDIX_MutT_NudA_like"/>
    <property type="match status" value="1"/>
</dbReference>
<dbReference type="EC" id="3.6.1.55" evidence="11"/>
<dbReference type="SUPFAM" id="SSF55811">
    <property type="entry name" value="Nudix"/>
    <property type="match status" value="1"/>
</dbReference>
<evidence type="ECO:0000259" key="12">
    <source>
        <dbReference type="PROSITE" id="PS51462"/>
    </source>
</evidence>
<evidence type="ECO:0000256" key="2">
    <source>
        <dbReference type="ARBA" id="ARBA00005582"/>
    </source>
</evidence>
<dbReference type="InterPro" id="IPR020476">
    <property type="entry name" value="Nudix_hydrolase"/>
</dbReference>
<evidence type="ECO:0000256" key="4">
    <source>
        <dbReference type="ARBA" id="ARBA00022705"/>
    </source>
</evidence>
<evidence type="ECO:0000313" key="14">
    <source>
        <dbReference type="Proteomes" id="UP001323798"/>
    </source>
</evidence>
<evidence type="ECO:0000256" key="10">
    <source>
        <dbReference type="ARBA" id="ARBA00035861"/>
    </source>
</evidence>
<dbReference type="InterPro" id="IPR000086">
    <property type="entry name" value="NUDIX_hydrolase_dom"/>
</dbReference>
<evidence type="ECO:0000313" key="13">
    <source>
        <dbReference type="EMBL" id="WPR89911.1"/>
    </source>
</evidence>
<comment type="cofactor">
    <cofactor evidence="1">
        <name>Mg(2+)</name>
        <dbReference type="ChEBI" id="CHEBI:18420"/>
    </cofactor>
</comment>
<keyword evidence="3" id="KW-0515">Mutator protein</keyword>
<evidence type="ECO:0000256" key="6">
    <source>
        <dbReference type="ARBA" id="ARBA00022763"/>
    </source>
</evidence>
<evidence type="ECO:0000256" key="3">
    <source>
        <dbReference type="ARBA" id="ARBA00022457"/>
    </source>
</evidence>
<evidence type="ECO:0000256" key="7">
    <source>
        <dbReference type="ARBA" id="ARBA00022801"/>
    </source>
</evidence>
<keyword evidence="6" id="KW-0227">DNA damage</keyword>
<sequence length="129" mass="14170">MGQIEVVGAVLVDDGRVLAARRGPQMDLPGMWEFPGGKVEAGETPQEALRRELIEELRCTVEVGDHVESTTHGHVVLTTYFCRLVDGMPEPTEHSELRWVPPHELGDLEWAPADLPAVQLLARAGLPTD</sequence>
<dbReference type="Pfam" id="PF00293">
    <property type="entry name" value="NUDIX"/>
    <property type="match status" value="1"/>
</dbReference>
<proteinExistence type="inferred from homology"/>
<keyword evidence="9" id="KW-0234">DNA repair</keyword>
<evidence type="ECO:0000256" key="11">
    <source>
        <dbReference type="ARBA" id="ARBA00038905"/>
    </source>
</evidence>
<keyword evidence="8" id="KW-0460">Magnesium</keyword>
<keyword evidence="5" id="KW-0479">Metal-binding</keyword>
<dbReference type="GO" id="GO:0016787">
    <property type="term" value="F:hydrolase activity"/>
    <property type="evidence" value="ECO:0007669"/>
    <property type="project" value="UniProtKB-KW"/>
</dbReference>
<protein>
    <recommendedName>
        <fullName evidence="11">8-oxo-dGTP diphosphatase</fullName>
        <ecNumber evidence="11">3.6.1.55</ecNumber>
    </recommendedName>
</protein>
<dbReference type="InterPro" id="IPR015797">
    <property type="entry name" value="NUDIX_hydrolase-like_dom_sf"/>
</dbReference>
<comment type="similarity">
    <text evidence="2">Belongs to the Nudix hydrolase family.</text>
</comment>
<dbReference type="PANTHER" id="PTHR47707">
    <property type="entry name" value="8-OXO-DGTP DIPHOSPHATASE"/>
    <property type="match status" value="1"/>
</dbReference>
<gene>
    <name evidence="13" type="ORF">SM116_01095</name>
</gene>
<evidence type="ECO:0000256" key="1">
    <source>
        <dbReference type="ARBA" id="ARBA00001946"/>
    </source>
</evidence>
<accession>A0ABZ0SRF6</accession>
<keyword evidence="4" id="KW-0235">DNA replication</keyword>
<evidence type="ECO:0000256" key="9">
    <source>
        <dbReference type="ARBA" id="ARBA00023204"/>
    </source>
</evidence>
<feature type="domain" description="Nudix hydrolase" evidence="12">
    <location>
        <begin position="2"/>
        <end position="122"/>
    </location>
</feature>
<dbReference type="Proteomes" id="UP001323798">
    <property type="component" value="Chromosome"/>
</dbReference>
<dbReference type="Gene3D" id="3.90.79.10">
    <property type="entry name" value="Nucleoside Triphosphate Pyrophosphohydrolase"/>
    <property type="match status" value="1"/>
</dbReference>
<dbReference type="RefSeq" id="WP_320942625.1">
    <property type="nucleotide sequence ID" value="NZ_BAABEU010000003.1"/>
</dbReference>
<dbReference type="InterPro" id="IPR047127">
    <property type="entry name" value="MutT-like"/>
</dbReference>
<comment type="catalytic activity">
    <reaction evidence="10">
        <text>8-oxo-dGTP + H2O = 8-oxo-dGMP + diphosphate + H(+)</text>
        <dbReference type="Rhea" id="RHEA:31575"/>
        <dbReference type="ChEBI" id="CHEBI:15377"/>
        <dbReference type="ChEBI" id="CHEBI:15378"/>
        <dbReference type="ChEBI" id="CHEBI:33019"/>
        <dbReference type="ChEBI" id="CHEBI:63224"/>
        <dbReference type="ChEBI" id="CHEBI:77896"/>
        <dbReference type="EC" id="3.6.1.55"/>
    </reaction>
</comment>
<keyword evidence="7 13" id="KW-0378">Hydrolase</keyword>
<reference evidence="13 14" key="1">
    <citation type="submission" date="2023-11" db="EMBL/GenBank/DDBJ databases">
        <title>Genome sequence of Microbacterium rhizosphaerae KACC 19337.</title>
        <authorList>
            <person name="Choi H."/>
            <person name="Kim S."/>
            <person name="Kim Y."/>
            <person name="Kwon S.-W."/>
            <person name="Heo J."/>
        </authorList>
    </citation>
    <scope>NUCLEOTIDE SEQUENCE [LARGE SCALE GENOMIC DNA]</scope>
    <source>
        <strain evidence="13 14">KACC 19337</strain>
    </source>
</reference>
<dbReference type="PROSITE" id="PS51462">
    <property type="entry name" value="NUDIX"/>
    <property type="match status" value="1"/>
</dbReference>
<keyword evidence="14" id="KW-1185">Reference proteome</keyword>
<dbReference type="PRINTS" id="PR00502">
    <property type="entry name" value="NUDIXFAMILY"/>
</dbReference>
<evidence type="ECO:0000256" key="8">
    <source>
        <dbReference type="ARBA" id="ARBA00022842"/>
    </source>
</evidence>
<evidence type="ECO:0000256" key="5">
    <source>
        <dbReference type="ARBA" id="ARBA00022723"/>
    </source>
</evidence>
<organism evidence="13 14">
    <name type="scientific">Microbacterium rhizosphaerae</name>
    <dbReference type="NCBI Taxonomy" id="1678237"/>
    <lineage>
        <taxon>Bacteria</taxon>
        <taxon>Bacillati</taxon>
        <taxon>Actinomycetota</taxon>
        <taxon>Actinomycetes</taxon>
        <taxon>Micrococcales</taxon>
        <taxon>Microbacteriaceae</taxon>
        <taxon>Microbacterium</taxon>
    </lineage>
</organism>